<gene>
    <name evidence="1" type="ORF">B0I26_10781</name>
</gene>
<dbReference type="RefSeq" id="WP_111645307.1">
    <property type="nucleotide sequence ID" value="NZ_QLMH01000007.1"/>
</dbReference>
<dbReference type="Proteomes" id="UP000248555">
    <property type="component" value="Unassembled WGS sequence"/>
</dbReference>
<reference evidence="1 2" key="1">
    <citation type="submission" date="2018-06" db="EMBL/GenBank/DDBJ databases">
        <title>Genomic Encyclopedia of Type Strains, Phase III (KMG-III): the genomes of soil and plant-associated and newly described type strains.</title>
        <authorList>
            <person name="Whitman W."/>
        </authorList>
    </citation>
    <scope>NUCLEOTIDE SEQUENCE [LARGE SCALE GENOMIC DNA]</scope>
    <source>
        <strain evidence="1 2">CGMCC 1.8979</strain>
    </source>
</reference>
<dbReference type="AlphaFoldDB" id="A0A327YE98"/>
<organism evidence="1 2">
    <name type="scientific">Paranoxybacillus vitaminiphilus</name>
    <dbReference type="NCBI Taxonomy" id="581036"/>
    <lineage>
        <taxon>Bacteria</taxon>
        <taxon>Bacillati</taxon>
        <taxon>Bacillota</taxon>
        <taxon>Bacilli</taxon>
        <taxon>Bacillales</taxon>
        <taxon>Anoxybacillaceae</taxon>
        <taxon>Paranoxybacillus</taxon>
    </lineage>
</organism>
<dbReference type="Pfam" id="PF03692">
    <property type="entry name" value="CxxCxxCC"/>
    <property type="match status" value="1"/>
</dbReference>
<name>A0A327YE98_9BACL</name>
<evidence type="ECO:0000313" key="1">
    <source>
        <dbReference type="EMBL" id="RAK19164.1"/>
    </source>
</evidence>
<comment type="caution">
    <text evidence="1">The sequence shown here is derived from an EMBL/GenBank/DDBJ whole genome shotgun (WGS) entry which is preliminary data.</text>
</comment>
<accession>A0A327YE98</accession>
<dbReference type="OrthoDB" id="9810361at2"/>
<proteinExistence type="predicted"/>
<protein>
    <submittedName>
        <fullName evidence="1">Fe-S-cluster containining protein</fullName>
    </submittedName>
</protein>
<evidence type="ECO:0000313" key="2">
    <source>
        <dbReference type="Proteomes" id="UP000248555"/>
    </source>
</evidence>
<dbReference type="InterPro" id="IPR005358">
    <property type="entry name" value="Puta_zinc/iron-chelating_dom"/>
</dbReference>
<sequence length="256" mass="30185">MKAHLTYDDIVKICKQINERYLPDDEPFVEKVDELLEQYDEKTPLQFILKAFRELLKLVDSEIDKIEQNVNIRPTCAKGCACCCYFPIITTKLEAKLIKAYIDGLPAKEREHIINHLRAYFQQNQTILSKVCALDFTNDPHFKEKYIAEQVPCPFLDLRTNTCKVYEVRPIPCRTYLNYGNPRACADSYIPDEPFSYEFFYEYYMQALNELIQELLYNGEELDFDYPDDVFTLDYLPVLLQQEMQKNGAHCNKFID</sequence>
<dbReference type="EMBL" id="QLMH01000007">
    <property type="protein sequence ID" value="RAK19164.1"/>
    <property type="molecule type" value="Genomic_DNA"/>
</dbReference>
<keyword evidence="2" id="KW-1185">Reference proteome</keyword>